<dbReference type="RefSeq" id="WP_267301549.1">
    <property type="nucleotide sequence ID" value="NZ_JAOQJZ010000012.1"/>
</dbReference>
<sequence>MADPMTMSRLKAYRRNASAIEDIKAELSGKYVADSISVCTPPSYTPHSTRIDGFLPSGDTLSLLCEQARLEREQRSVEEFIKGIEDYQTRRMFVLKFIKGKTYLQIAMQVSGGRMSESGVRMKIQRYLQEK</sequence>
<organism evidence="1 2">
    <name type="scientific">Hominimerdicola aceti</name>
    <dbReference type="NCBI Taxonomy" id="2981726"/>
    <lineage>
        <taxon>Bacteria</taxon>
        <taxon>Bacillati</taxon>
        <taxon>Bacillota</taxon>
        <taxon>Clostridia</taxon>
        <taxon>Eubacteriales</taxon>
        <taxon>Oscillospiraceae</taxon>
        <taxon>Hominimerdicola</taxon>
    </lineage>
</organism>
<reference evidence="1 2" key="1">
    <citation type="journal article" date="2021" name="ISME Commun">
        <title>Automated analysis of genomic sequences facilitates high-throughput and comprehensive description of bacteria.</title>
        <authorList>
            <person name="Hitch T.C.A."/>
        </authorList>
    </citation>
    <scope>NUCLEOTIDE SEQUENCE [LARGE SCALE GENOMIC DNA]</scope>
    <source>
        <strain evidence="1 2">Sanger_31</strain>
    </source>
</reference>
<gene>
    <name evidence="1" type="ORF">OCV57_10825</name>
</gene>
<comment type="caution">
    <text evidence="1">The sequence shown here is derived from an EMBL/GenBank/DDBJ whole genome shotgun (WGS) entry which is preliminary data.</text>
</comment>
<dbReference type="EMBL" id="JAOQJZ010000012">
    <property type="protein sequence ID" value="MCU6706411.1"/>
    <property type="molecule type" value="Genomic_DNA"/>
</dbReference>
<keyword evidence="2" id="KW-1185">Reference proteome</keyword>
<dbReference type="Proteomes" id="UP001208131">
    <property type="component" value="Unassembled WGS sequence"/>
</dbReference>
<evidence type="ECO:0000313" key="2">
    <source>
        <dbReference type="Proteomes" id="UP001208131"/>
    </source>
</evidence>
<dbReference type="AlphaFoldDB" id="A0AAE3LN64"/>
<evidence type="ECO:0000313" key="1">
    <source>
        <dbReference type="EMBL" id="MCU6706411.1"/>
    </source>
</evidence>
<proteinExistence type="predicted"/>
<name>A0AAE3LN64_9FIRM</name>
<protein>
    <submittedName>
        <fullName evidence="1">Uncharacterized protein</fullName>
    </submittedName>
</protein>
<accession>A0AAE3LN64</accession>